<dbReference type="GO" id="GO:0008017">
    <property type="term" value="F:microtubule binding"/>
    <property type="evidence" value="ECO:0007669"/>
    <property type="project" value="InterPro"/>
</dbReference>
<feature type="compositionally biased region" description="Low complexity" evidence="1">
    <location>
        <begin position="29"/>
        <end position="42"/>
    </location>
</feature>
<comment type="caution">
    <text evidence="3">The sequence shown here is derived from an EMBL/GenBank/DDBJ whole genome shotgun (WGS) entry which is preliminary data.</text>
</comment>
<feature type="compositionally biased region" description="Low complexity" evidence="1">
    <location>
        <begin position="375"/>
        <end position="395"/>
    </location>
</feature>
<feature type="compositionally biased region" description="Polar residues" evidence="1">
    <location>
        <begin position="115"/>
        <end position="129"/>
    </location>
</feature>
<keyword evidence="4" id="KW-1185">Reference proteome</keyword>
<feature type="region of interest" description="Disordered" evidence="1">
    <location>
        <begin position="80"/>
        <end position="197"/>
    </location>
</feature>
<feature type="compositionally biased region" description="Acidic residues" evidence="1">
    <location>
        <begin position="434"/>
        <end position="443"/>
    </location>
</feature>
<feature type="compositionally biased region" description="Low complexity" evidence="1">
    <location>
        <begin position="512"/>
        <end position="521"/>
    </location>
</feature>
<proteinExistence type="predicted"/>
<organism evidence="3 4">
    <name type="scientific">Rotaria magnacalcarata</name>
    <dbReference type="NCBI Taxonomy" id="392030"/>
    <lineage>
        <taxon>Eukaryota</taxon>
        <taxon>Metazoa</taxon>
        <taxon>Spiralia</taxon>
        <taxon>Gnathifera</taxon>
        <taxon>Rotifera</taxon>
        <taxon>Eurotatoria</taxon>
        <taxon>Bdelloidea</taxon>
        <taxon>Philodinida</taxon>
        <taxon>Philodinidae</taxon>
        <taxon>Rotaria</taxon>
    </lineage>
</organism>
<feature type="compositionally biased region" description="Basic residues" evidence="1">
    <location>
        <begin position="18"/>
        <end position="28"/>
    </location>
</feature>
<dbReference type="Proteomes" id="UP000663866">
    <property type="component" value="Unassembled WGS sequence"/>
</dbReference>
<feature type="compositionally biased region" description="Basic and acidic residues" evidence="1">
    <location>
        <begin position="304"/>
        <end position="323"/>
    </location>
</feature>
<feature type="compositionally biased region" description="Basic and acidic residues" evidence="1">
    <location>
        <begin position="44"/>
        <end position="56"/>
    </location>
</feature>
<dbReference type="PANTHER" id="PTHR13958:SF3">
    <property type="entry name" value="CAP-GLY DOMAIN-CONTAINING PROTEIN-RELATED"/>
    <property type="match status" value="1"/>
</dbReference>
<evidence type="ECO:0000313" key="3">
    <source>
        <dbReference type="EMBL" id="CAF4228148.1"/>
    </source>
</evidence>
<dbReference type="Pfam" id="PF14309">
    <property type="entry name" value="DUF4378"/>
    <property type="match status" value="1"/>
</dbReference>
<feature type="region of interest" description="Disordered" evidence="1">
    <location>
        <begin position="212"/>
        <end position="544"/>
    </location>
</feature>
<dbReference type="InterPro" id="IPR025486">
    <property type="entry name" value="DUF4378"/>
</dbReference>
<feature type="compositionally biased region" description="Polar residues" evidence="1">
    <location>
        <begin position="268"/>
        <end position="277"/>
    </location>
</feature>
<feature type="compositionally biased region" description="Basic residues" evidence="1">
    <location>
        <begin position="1"/>
        <end position="10"/>
    </location>
</feature>
<evidence type="ECO:0000256" key="1">
    <source>
        <dbReference type="SAM" id="MobiDB-lite"/>
    </source>
</evidence>
<feature type="compositionally biased region" description="Polar residues" evidence="1">
    <location>
        <begin position="148"/>
        <end position="160"/>
    </location>
</feature>
<feature type="compositionally biased region" description="Basic and acidic residues" evidence="1">
    <location>
        <begin position="162"/>
        <end position="197"/>
    </location>
</feature>
<sequence length="852" mass="96820">SSSSGRKRRPPSTQQPPSKHKSSHHHRNQQSSGTSSPTPSESILTEREKNVRQKYHSEVELQAYEKRLTDIEKKIRKLVKRAPDILDEKRDVPSLRVPPKSSNDSSISEDIPVSHRSSSTIRQKTTNDTSEIRTETVDKDSDSSSTSIHQPQSETITTDASDIERRIRASRDQLTRKKTELEKLKQQKKKEDLKKQEDEIKKQLQAYEHEIETLRLQPASPKKQSEQKVSIPSRRLPTTSSSGSSSSSSIAVAAKPQESSIAEDLPASGTSSQSKTNGVEKHVEATRPITTKRRDFFDDEEEEEKKPELKPLETPRDERDTLHDALSVSIATDIAAASSETENDDSRRPSADNLKPALNLNTKAVSPLKSKTDSESSSSTTTATSEKSSKKQSQSSERKPSIIANDYDEDFSEVTHSPANTSKESIVKPKIDNIDIESIQEDLDDKHSSHDTNRSSSSKSSDDEQSEILVLVKKSANTTPRRQDEKTPNDDDFFPSPPPPLPPVTVPQTKIDLSNNNNNNDDTSHDVSDDDDDDEANERIEQEHKVDKLADSILRTFIDEAIGQSKQIQLLKKKTSQNATALTQEAKEWMSDDDSSDEESSKPIIVETNAFDLDFSRLEDKNSDERRVESPRKIVIEEQVKSFVPHTCEQVTQLCHEAIRILIDQNTDFTNRSAIKCQVPNSYFTYGQQDSDNENIRRNRHAYCQMIFDLCIELLHEMYSENIQPAKYPEWQTSKLVPKRFYRGNQPQNRQHIEQFVQTKMLELLNLQPREITYTKWRVSKGAQSGKEKFETVLDEEIRRTESQWITYNDDSTQLKFDIADSIFDQLIQDTITDCLDVADRRFSFSGDSTRL</sequence>
<evidence type="ECO:0000313" key="4">
    <source>
        <dbReference type="Proteomes" id="UP000663866"/>
    </source>
</evidence>
<dbReference type="GO" id="GO:0034453">
    <property type="term" value="P:microtubule anchoring"/>
    <property type="evidence" value="ECO:0007669"/>
    <property type="project" value="InterPro"/>
</dbReference>
<accession>A0A820D2Y4</accession>
<feature type="compositionally biased region" description="Basic and acidic residues" evidence="1">
    <location>
        <begin position="81"/>
        <end position="93"/>
    </location>
</feature>
<gene>
    <name evidence="3" type="ORF">OVN521_LOCUS27822</name>
</gene>
<feature type="compositionally biased region" description="Pro residues" evidence="1">
    <location>
        <begin position="495"/>
        <end position="505"/>
    </location>
</feature>
<evidence type="ECO:0000259" key="2">
    <source>
        <dbReference type="Pfam" id="PF14309"/>
    </source>
</evidence>
<feature type="domain" description="DUF4378" evidence="2">
    <location>
        <begin position="694"/>
        <end position="829"/>
    </location>
</feature>
<reference evidence="3" key="1">
    <citation type="submission" date="2021-02" db="EMBL/GenBank/DDBJ databases">
        <authorList>
            <person name="Nowell W R."/>
        </authorList>
    </citation>
    <scope>NUCLEOTIDE SEQUENCE</scope>
</reference>
<dbReference type="GO" id="GO:0005813">
    <property type="term" value="C:centrosome"/>
    <property type="evidence" value="ECO:0007669"/>
    <property type="project" value="InterPro"/>
</dbReference>
<dbReference type="EMBL" id="CAJOBG010007844">
    <property type="protein sequence ID" value="CAF4228148.1"/>
    <property type="molecule type" value="Genomic_DNA"/>
</dbReference>
<dbReference type="AlphaFoldDB" id="A0A820D2Y4"/>
<feature type="compositionally biased region" description="Low complexity" evidence="1">
    <location>
        <begin position="230"/>
        <end position="250"/>
    </location>
</feature>
<feature type="non-terminal residue" evidence="3">
    <location>
        <position position="1"/>
    </location>
</feature>
<dbReference type="InterPro" id="IPR028750">
    <property type="entry name" value="CEP350/CC187"/>
</dbReference>
<name>A0A820D2Y4_9BILA</name>
<dbReference type="PANTHER" id="PTHR13958">
    <property type="entry name" value="CENTROSOME-ASSOCIATED PROTEIN 350"/>
    <property type="match status" value="1"/>
</dbReference>
<feature type="compositionally biased region" description="Polar residues" evidence="1">
    <location>
        <begin position="414"/>
        <end position="424"/>
    </location>
</feature>
<feature type="region of interest" description="Disordered" evidence="1">
    <location>
        <begin position="1"/>
        <end position="56"/>
    </location>
</feature>
<protein>
    <recommendedName>
        <fullName evidence="2">DUF4378 domain-containing protein</fullName>
    </recommendedName>
</protein>
<feature type="compositionally biased region" description="Basic and acidic residues" evidence="1">
    <location>
        <begin position="444"/>
        <end position="453"/>
    </location>
</feature>
<feature type="compositionally biased region" description="Basic and acidic residues" evidence="1">
    <location>
        <begin position="130"/>
        <end position="142"/>
    </location>
</feature>